<dbReference type="EMBL" id="CP119957">
    <property type="protein sequence ID" value="WFC97283.1"/>
    <property type="molecule type" value="Genomic_DNA"/>
</dbReference>
<gene>
    <name evidence="5" type="primary">DAL2</name>
    <name evidence="5" type="ORF">MBRA1_003950</name>
</gene>
<dbReference type="GO" id="GO:0000256">
    <property type="term" value="P:allantoin catabolic process"/>
    <property type="evidence" value="ECO:0007669"/>
    <property type="project" value="InterPro"/>
</dbReference>
<comment type="similarity">
    <text evidence="1">Belongs to the allantoicase family.</text>
</comment>
<evidence type="ECO:0000256" key="3">
    <source>
        <dbReference type="ARBA" id="ARBA00022801"/>
    </source>
</evidence>
<keyword evidence="3" id="KW-0378">Hydrolase</keyword>
<dbReference type="NCBIfam" id="TIGR02961">
    <property type="entry name" value="allantoicase"/>
    <property type="match status" value="1"/>
</dbReference>
<dbReference type="SUPFAM" id="SSF49785">
    <property type="entry name" value="Galactose-binding domain-like"/>
    <property type="match status" value="2"/>
</dbReference>
<dbReference type="InterPro" id="IPR008979">
    <property type="entry name" value="Galactose-bd-like_sf"/>
</dbReference>
<feature type="domain" description="Allantoicase" evidence="4">
    <location>
        <begin position="28"/>
        <end position="182"/>
    </location>
</feature>
<sequence>MTFQPISEEELSRTLAITSVEVSSSALGGKVLGCSDEWFAAATNLIKPGPAQSLKGQFGPNGALYDGWESRRHNPTYDWAIIRLGPSGGGRITGFDVDTTTFNGNEGPAAAVYGAYIPEGEQDPGADENVWELVLPEIPCGPLAHHIYSYSDPEGTSKAYTHVKLHMIPDGGISRFRVYGVVQVPPVGSGVSEQVVANHPELNTLDLAHVLNGGRVVFTNDQHFGIGPNLLLPGRGKDMGDGWETKRSRQPNHHDWVVVRLGEPGVLSYIEVDTIHFLGNFPESFVLDGCNFQGPGDIPPEHDDLKSTQWTPLVSRTKLGPGKQHYFEIEKPGRDKVFTHVRMTIFPDGGIKRLRVIGRRAQVLETAGVTSDALRADLPTVPLPSA</sequence>
<keyword evidence="2" id="KW-0659">Purine metabolism</keyword>
<dbReference type="InterPro" id="IPR005164">
    <property type="entry name" value="Allantoicase"/>
</dbReference>
<evidence type="ECO:0000256" key="2">
    <source>
        <dbReference type="ARBA" id="ARBA00022631"/>
    </source>
</evidence>
<dbReference type="GO" id="GO:0006144">
    <property type="term" value="P:purine nucleobase metabolic process"/>
    <property type="evidence" value="ECO:0007669"/>
    <property type="project" value="UniProtKB-KW"/>
</dbReference>
<dbReference type="PIRSF" id="PIRSF016516">
    <property type="entry name" value="Allantoicase"/>
    <property type="match status" value="1"/>
</dbReference>
<dbReference type="Gene3D" id="2.60.120.260">
    <property type="entry name" value="Galactose-binding domain-like"/>
    <property type="match status" value="2"/>
</dbReference>
<organism evidence="5 6">
    <name type="scientific">Malassezia brasiliensis</name>
    <dbReference type="NCBI Taxonomy" id="1821822"/>
    <lineage>
        <taxon>Eukaryota</taxon>
        <taxon>Fungi</taxon>
        <taxon>Dikarya</taxon>
        <taxon>Basidiomycota</taxon>
        <taxon>Ustilaginomycotina</taxon>
        <taxon>Malasseziomycetes</taxon>
        <taxon>Malasseziales</taxon>
        <taxon>Malasseziaceae</taxon>
        <taxon>Malassezia</taxon>
    </lineage>
</organism>
<dbReference type="FunFam" id="2.60.120.260:FF:000059">
    <property type="entry name" value="Probable allantoicase"/>
    <property type="match status" value="1"/>
</dbReference>
<protein>
    <submittedName>
        <fullName evidence="5">Allantoicase</fullName>
    </submittedName>
</protein>
<proteinExistence type="inferred from homology"/>
<dbReference type="GO" id="GO:0004037">
    <property type="term" value="F:allantoicase activity"/>
    <property type="evidence" value="ECO:0007669"/>
    <property type="project" value="InterPro"/>
</dbReference>
<evidence type="ECO:0000313" key="5">
    <source>
        <dbReference type="EMBL" id="WFC97283.1"/>
    </source>
</evidence>
<feature type="domain" description="Allantoicase" evidence="4">
    <location>
        <begin position="213"/>
        <end position="360"/>
    </location>
</feature>
<evidence type="ECO:0000259" key="4">
    <source>
        <dbReference type="Pfam" id="PF03561"/>
    </source>
</evidence>
<keyword evidence="6" id="KW-1185">Reference proteome</keyword>
<evidence type="ECO:0000313" key="6">
    <source>
        <dbReference type="Proteomes" id="UP001216638"/>
    </source>
</evidence>
<dbReference type="PANTHER" id="PTHR12045:SF3">
    <property type="entry name" value="INACTIVE ALLANTOICASE-RELATED"/>
    <property type="match status" value="1"/>
</dbReference>
<reference evidence="5" key="1">
    <citation type="submission" date="2023-03" db="EMBL/GenBank/DDBJ databases">
        <title>Mating type loci evolution in Malassezia.</title>
        <authorList>
            <person name="Coelho M.A."/>
        </authorList>
    </citation>
    <scope>NUCLEOTIDE SEQUENCE</scope>
    <source>
        <strain evidence="5">CBS 14135</strain>
    </source>
</reference>
<dbReference type="HAMAP" id="MF_00813">
    <property type="entry name" value="Allantoicase"/>
    <property type="match status" value="1"/>
</dbReference>
<dbReference type="PANTHER" id="PTHR12045">
    <property type="entry name" value="ALLANTOICASE"/>
    <property type="match status" value="1"/>
</dbReference>
<dbReference type="InterPro" id="IPR015908">
    <property type="entry name" value="Allantoicase_dom"/>
</dbReference>
<name>A0AAF0DXD4_9BASI</name>
<dbReference type="AlphaFoldDB" id="A0AAF0DXD4"/>
<evidence type="ECO:0000256" key="1">
    <source>
        <dbReference type="ARBA" id="ARBA00009242"/>
    </source>
</evidence>
<dbReference type="Proteomes" id="UP001216638">
    <property type="component" value="Chromosome 7"/>
</dbReference>
<dbReference type="Pfam" id="PF03561">
    <property type="entry name" value="Allantoicase"/>
    <property type="match status" value="2"/>
</dbReference>
<accession>A0AAF0DXD4</accession>